<dbReference type="GO" id="GO:0005768">
    <property type="term" value="C:endosome"/>
    <property type="evidence" value="ECO:0007669"/>
    <property type="project" value="TreeGrafter"/>
</dbReference>
<feature type="domain" description="Vps16 N-terminal" evidence="1">
    <location>
        <begin position="9"/>
        <end position="134"/>
    </location>
</feature>
<dbReference type="Proteomes" id="UP000460718">
    <property type="component" value="Unassembled WGS sequence"/>
</dbReference>
<dbReference type="GO" id="GO:0003779">
    <property type="term" value="F:actin binding"/>
    <property type="evidence" value="ECO:0007669"/>
    <property type="project" value="TreeGrafter"/>
</dbReference>
<dbReference type="Pfam" id="PF04841">
    <property type="entry name" value="Vps16_N"/>
    <property type="match status" value="1"/>
</dbReference>
<evidence type="ECO:0000313" key="4">
    <source>
        <dbReference type="Proteomes" id="UP000460718"/>
    </source>
</evidence>
<reference evidence="4 5" key="1">
    <citation type="submission" date="2018-09" db="EMBL/GenBank/DDBJ databases">
        <title>Genomic investigation of the strawberry pathogen Phytophthora fragariae indicates pathogenicity is determined by transcriptional variation in three key races.</title>
        <authorList>
            <person name="Adams T.M."/>
            <person name="Armitage A.D."/>
            <person name="Sobczyk M.K."/>
            <person name="Bates H.J."/>
            <person name="Dunwell J.M."/>
            <person name="Nellist C.F."/>
            <person name="Harrison R.J."/>
        </authorList>
    </citation>
    <scope>NUCLEOTIDE SEQUENCE [LARGE SCALE GENOMIC DNA]</scope>
    <source>
        <strain evidence="3 5">BC-23</strain>
        <strain evidence="2 4">SCRP245</strain>
    </source>
</reference>
<dbReference type="InterPro" id="IPR016534">
    <property type="entry name" value="VPS16"/>
</dbReference>
<dbReference type="PANTHER" id="PTHR12811">
    <property type="entry name" value="VACUOLAR PROTEIN SORTING VPS16"/>
    <property type="match status" value="1"/>
</dbReference>
<proteinExistence type="predicted"/>
<dbReference type="GO" id="GO:0030897">
    <property type="term" value="C:HOPS complex"/>
    <property type="evidence" value="ECO:0007669"/>
    <property type="project" value="TreeGrafter"/>
</dbReference>
<dbReference type="EMBL" id="QXGC01000966">
    <property type="protein sequence ID" value="KAE9215101.1"/>
    <property type="molecule type" value="Genomic_DNA"/>
</dbReference>
<dbReference type="AlphaFoldDB" id="A0A6A3LJB5"/>
<dbReference type="GO" id="GO:0042144">
    <property type="term" value="P:vacuole fusion, non-autophagic"/>
    <property type="evidence" value="ECO:0007669"/>
    <property type="project" value="TreeGrafter"/>
</dbReference>
<dbReference type="GO" id="GO:0016197">
    <property type="term" value="P:endosomal transport"/>
    <property type="evidence" value="ECO:0007669"/>
    <property type="project" value="TreeGrafter"/>
</dbReference>
<name>A0A6A3LJB5_9STRA</name>
<accession>A0A6A3LJB5</accession>
<dbReference type="Proteomes" id="UP000476176">
    <property type="component" value="Unassembled WGS sequence"/>
</dbReference>
<dbReference type="GO" id="GO:0006886">
    <property type="term" value="P:intracellular protein transport"/>
    <property type="evidence" value="ECO:0007669"/>
    <property type="project" value="InterPro"/>
</dbReference>
<gene>
    <name evidence="3" type="ORF">PF004_g14855</name>
    <name evidence="2" type="ORF">PF011_g6386</name>
</gene>
<evidence type="ECO:0000313" key="2">
    <source>
        <dbReference type="EMBL" id="KAE9018148.1"/>
    </source>
</evidence>
<evidence type="ECO:0000259" key="1">
    <source>
        <dbReference type="Pfam" id="PF04841"/>
    </source>
</evidence>
<organism evidence="2 4">
    <name type="scientific">Phytophthora fragariae</name>
    <dbReference type="NCBI Taxonomy" id="53985"/>
    <lineage>
        <taxon>Eukaryota</taxon>
        <taxon>Sar</taxon>
        <taxon>Stramenopiles</taxon>
        <taxon>Oomycota</taxon>
        <taxon>Peronosporomycetes</taxon>
        <taxon>Peronosporales</taxon>
        <taxon>Peronosporaceae</taxon>
        <taxon>Phytophthora</taxon>
    </lineage>
</organism>
<dbReference type="InterPro" id="IPR006926">
    <property type="entry name" value="Vps16_N"/>
</dbReference>
<protein>
    <recommendedName>
        <fullName evidence="1">Vps16 N-terminal domain-containing protein</fullName>
    </recommendedName>
</protein>
<sequence length="328" mass="35671">MTWANEGVTDLRDFVSACAPFGGPVALLRDPKKLVKVASGAPLARQLLLFNACGCKLGHVDWTPFEDARETLVGMTWTDELRLLCVFTSGSYAAFSMAGDEETRFSLLLPGSKDKVATFEAWGGGLVALTEKMALVQVLDVDSVRPEVSLLPDCGLSDANPPTCMAVLEPKFLKSIYPEVLLGSSNRSLVVVGKDGIFTELKTMMDKKILSFDTQSKASPLSLCWCGEDSVLMYWPIAGLVMVGPYGAAATAPPPAPDASEATDVDASAWSCVQELFRMLHDTNAPVDFVYSRQRKHEVVESEYDESCMIVLVCSVTSICYGKKERRK</sequence>
<evidence type="ECO:0000313" key="3">
    <source>
        <dbReference type="EMBL" id="KAE9215101.1"/>
    </source>
</evidence>
<dbReference type="EMBL" id="QXFW01000268">
    <property type="protein sequence ID" value="KAE9018148.1"/>
    <property type="molecule type" value="Genomic_DNA"/>
</dbReference>
<dbReference type="PANTHER" id="PTHR12811:SF0">
    <property type="entry name" value="VACUOLAR PROTEIN SORTING-ASSOCIATED PROTEIN 16 HOMOLOG"/>
    <property type="match status" value="1"/>
</dbReference>
<evidence type="ECO:0000313" key="5">
    <source>
        <dbReference type="Proteomes" id="UP000476176"/>
    </source>
</evidence>
<dbReference type="GO" id="GO:0005765">
    <property type="term" value="C:lysosomal membrane"/>
    <property type="evidence" value="ECO:0007669"/>
    <property type="project" value="TreeGrafter"/>
</dbReference>
<comment type="caution">
    <text evidence="2">The sequence shown here is derived from an EMBL/GenBank/DDBJ whole genome shotgun (WGS) entry which is preliminary data.</text>
</comment>